<dbReference type="Pfam" id="PF02309">
    <property type="entry name" value="AUX_IAA"/>
    <property type="match status" value="1"/>
</dbReference>
<reference evidence="11 12" key="1">
    <citation type="journal article" date="2019" name="Nat. Plants">
        <title>Stout camphor tree genome fills gaps in understanding of flowering plant genome evolution.</title>
        <authorList>
            <person name="Chaw S.M."/>
            <person name="Liu Y.C."/>
            <person name="Wu Y.W."/>
            <person name="Wang H.Y."/>
            <person name="Lin C.I."/>
            <person name="Wu C.S."/>
            <person name="Ke H.M."/>
            <person name="Chang L.Y."/>
            <person name="Hsu C.Y."/>
            <person name="Yang H.T."/>
            <person name="Sudianto E."/>
            <person name="Hsu M.H."/>
            <person name="Wu K.P."/>
            <person name="Wang L.N."/>
            <person name="Leebens-Mack J.H."/>
            <person name="Tsai I.J."/>
        </authorList>
    </citation>
    <scope>NUCLEOTIDE SEQUENCE [LARGE SCALE GENOMIC DNA]</scope>
    <source>
        <strain evidence="12">cv. Chaw 1501</strain>
        <tissue evidence="11">Young leaves</tissue>
    </source>
</reference>
<dbReference type="PANTHER" id="PTHR31734">
    <property type="entry name" value="AUXIN-RESPONSIVE PROTEIN IAA17"/>
    <property type="match status" value="1"/>
</dbReference>
<keyword evidence="4 8" id="KW-0805">Transcription regulation</keyword>
<evidence type="ECO:0000313" key="12">
    <source>
        <dbReference type="Proteomes" id="UP000283530"/>
    </source>
</evidence>
<dbReference type="InterPro" id="IPR003311">
    <property type="entry name" value="AUX_IAA"/>
</dbReference>
<proteinExistence type="inferred from homology"/>
<evidence type="ECO:0000256" key="2">
    <source>
        <dbReference type="ARBA" id="ARBA00006728"/>
    </source>
</evidence>
<dbReference type="EMBL" id="QPKB01000005">
    <property type="protein sequence ID" value="RWR85527.1"/>
    <property type="molecule type" value="Genomic_DNA"/>
</dbReference>
<comment type="subunit">
    <text evidence="8">Homodimers and heterodimers.</text>
</comment>
<dbReference type="GO" id="GO:0009734">
    <property type="term" value="P:auxin-activated signaling pathway"/>
    <property type="evidence" value="ECO:0007669"/>
    <property type="project" value="UniProtKB-UniRule"/>
</dbReference>
<dbReference type="SUPFAM" id="SSF54277">
    <property type="entry name" value="CAD &amp; PB1 domains"/>
    <property type="match status" value="1"/>
</dbReference>
<dbReference type="PROSITE" id="PS51745">
    <property type="entry name" value="PB1"/>
    <property type="match status" value="1"/>
</dbReference>
<evidence type="ECO:0000256" key="3">
    <source>
        <dbReference type="ARBA" id="ARBA00022491"/>
    </source>
</evidence>
<dbReference type="InterPro" id="IPR053793">
    <property type="entry name" value="PB1-like"/>
</dbReference>
<keyword evidence="6 8" id="KW-0539">Nucleus</keyword>
<dbReference type="Proteomes" id="UP000283530">
    <property type="component" value="Unassembled WGS sequence"/>
</dbReference>
<dbReference type="OrthoDB" id="1900465at2759"/>
<evidence type="ECO:0000256" key="1">
    <source>
        <dbReference type="ARBA" id="ARBA00004123"/>
    </source>
</evidence>
<feature type="domain" description="PB1" evidence="10">
    <location>
        <begin position="101"/>
        <end position="199"/>
    </location>
</feature>
<comment type="caution">
    <text evidence="11">The sequence shown here is derived from an EMBL/GenBank/DDBJ whole genome shotgun (WGS) entry which is preliminary data.</text>
</comment>
<dbReference type="PANTHER" id="PTHR31734:SF114">
    <property type="entry name" value="AUXIN-RESPONSIVE PROTEIN IAA32"/>
    <property type="match status" value="1"/>
</dbReference>
<comment type="function">
    <text evidence="8">Aux/IAA proteins are short-lived transcriptional factors that function as repressors of early auxin response genes at low auxin concentrations.</text>
</comment>
<evidence type="ECO:0000256" key="8">
    <source>
        <dbReference type="RuleBase" id="RU004549"/>
    </source>
</evidence>
<evidence type="ECO:0000256" key="5">
    <source>
        <dbReference type="ARBA" id="ARBA00023163"/>
    </source>
</evidence>
<keyword evidence="3 8" id="KW-0678">Repressor</keyword>
<evidence type="ECO:0000256" key="4">
    <source>
        <dbReference type="ARBA" id="ARBA00023015"/>
    </source>
</evidence>
<evidence type="ECO:0000256" key="6">
    <source>
        <dbReference type="ARBA" id="ARBA00023242"/>
    </source>
</evidence>
<name>A0A443P429_9MAGN</name>
<dbReference type="InterPro" id="IPR033389">
    <property type="entry name" value="AUX/IAA_dom"/>
</dbReference>
<gene>
    <name evidence="11" type="ORF">CKAN_01439700</name>
</gene>
<organism evidence="11 12">
    <name type="scientific">Cinnamomum micranthum f. kanehirae</name>
    <dbReference type="NCBI Taxonomy" id="337451"/>
    <lineage>
        <taxon>Eukaryota</taxon>
        <taxon>Viridiplantae</taxon>
        <taxon>Streptophyta</taxon>
        <taxon>Embryophyta</taxon>
        <taxon>Tracheophyta</taxon>
        <taxon>Spermatophyta</taxon>
        <taxon>Magnoliopsida</taxon>
        <taxon>Magnoliidae</taxon>
        <taxon>Laurales</taxon>
        <taxon>Lauraceae</taxon>
        <taxon>Cinnamomum</taxon>
    </lineage>
</organism>
<keyword evidence="7 8" id="KW-0927">Auxin signaling pathway</keyword>
<keyword evidence="12" id="KW-1185">Reference proteome</keyword>
<evidence type="ECO:0000313" key="11">
    <source>
        <dbReference type="EMBL" id="RWR85527.1"/>
    </source>
</evidence>
<accession>A0A443P429</accession>
<dbReference type="STRING" id="337451.A0A443P429"/>
<evidence type="ECO:0000256" key="7">
    <source>
        <dbReference type="ARBA" id="ARBA00023294"/>
    </source>
</evidence>
<dbReference type="Gene3D" id="3.10.20.90">
    <property type="entry name" value="Phosphatidylinositol 3-kinase Catalytic Subunit, Chain A, domain 1"/>
    <property type="match status" value="1"/>
</dbReference>
<evidence type="ECO:0000259" key="10">
    <source>
        <dbReference type="PROSITE" id="PS51745"/>
    </source>
</evidence>
<dbReference type="AlphaFoldDB" id="A0A443P429"/>
<protein>
    <recommendedName>
        <fullName evidence="8">Auxin-responsive protein</fullName>
    </recommendedName>
</protein>
<dbReference type="GO" id="GO:0005634">
    <property type="term" value="C:nucleus"/>
    <property type="evidence" value="ECO:0007669"/>
    <property type="project" value="UniProtKB-SubCell"/>
</dbReference>
<comment type="subcellular location">
    <subcellularLocation>
        <location evidence="1 8">Nucleus</location>
    </subcellularLocation>
</comment>
<keyword evidence="5 8" id="KW-0804">Transcription</keyword>
<dbReference type="GO" id="GO:0006355">
    <property type="term" value="P:regulation of DNA-templated transcription"/>
    <property type="evidence" value="ECO:0007669"/>
    <property type="project" value="InterPro"/>
</dbReference>
<feature type="region of interest" description="Disordered" evidence="9">
    <location>
        <begin position="74"/>
        <end position="96"/>
    </location>
</feature>
<sequence length="230" mass="26015">MHVQVPLEVQQPEMDYNAMAPNFIYQHPEGEDIDLGLSLSTSLQQGTYNHPPGRHPSPSEYGEMMGWPQVTPYQKSSNMGRPAISEEDDDETQGVQSKERWSYVKVNMDGVIIGRKVCIFDHTDYSSLALELEHMFGGQYASGLRLLDNDSGFSLFYQDRNEKWRTVGDVPWNVRKSGLSSNSHKASVVRGEEVHVGNYLGKKGMRMECLNYHLKDIDSSVEDRKAPGSR</sequence>
<comment type="similarity">
    <text evidence="2 8">Belongs to the Aux/IAA family.</text>
</comment>
<evidence type="ECO:0000256" key="9">
    <source>
        <dbReference type="SAM" id="MobiDB-lite"/>
    </source>
</evidence>